<accession>A0AAW9RUD9</accession>
<dbReference type="Proteomes" id="UP001403385">
    <property type="component" value="Unassembled WGS sequence"/>
</dbReference>
<protein>
    <submittedName>
        <fullName evidence="9">TonB-dependent receptor</fullName>
    </submittedName>
</protein>
<feature type="domain" description="TonB-dependent receptor plug" evidence="8">
    <location>
        <begin position="120"/>
        <end position="244"/>
    </location>
</feature>
<dbReference type="InterPro" id="IPR036942">
    <property type="entry name" value="Beta-barrel_TonB_sf"/>
</dbReference>
<evidence type="ECO:0000256" key="2">
    <source>
        <dbReference type="ARBA" id="ARBA00022448"/>
    </source>
</evidence>
<evidence type="ECO:0000256" key="4">
    <source>
        <dbReference type="ARBA" id="ARBA00022692"/>
    </source>
</evidence>
<dbReference type="Gene3D" id="2.170.130.10">
    <property type="entry name" value="TonB-dependent receptor, plug domain"/>
    <property type="match status" value="1"/>
</dbReference>
<reference evidence="9 10" key="1">
    <citation type="submission" date="2024-04" db="EMBL/GenBank/DDBJ databases">
        <title>Novel genus in family Flammeovirgaceae.</title>
        <authorList>
            <person name="Nguyen T.H."/>
            <person name="Vuong T.Q."/>
            <person name="Le H."/>
            <person name="Kim S.-G."/>
        </authorList>
    </citation>
    <scope>NUCLEOTIDE SEQUENCE [LARGE SCALE GENOMIC DNA]</scope>
    <source>
        <strain evidence="9 10">JCM 23209</strain>
    </source>
</reference>
<keyword evidence="10" id="KW-1185">Reference proteome</keyword>
<evidence type="ECO:0000256" key="3">
    <source>
        <dbReference type="ARBA" id="ARBA00022452"/>
    </source>
</evidence>
<evidence type="ECO:0000256" key="5">
    <source>
        <dbReference type="ARBA" id="ARBA00022729"/>
    </source>
</evidence>
<evidence type="ECO:0000313" key="9">
    <source>
        <dbReference type="EMBL" id="MEN7548517.1"/>
    </source>
</evidence>
<keyword evidence="6" id="KW-0472">Membrane</keyword>
<dbReference type="Pfam" id="PF13715">
    <property type="entry name" value="CarbopepD_reg_2"/>
    <property type="match status" value="1"/>
</dbReference>
<dbReference type="SUPFAM" id="SSF56935">
    <property type="entry name" value="Porins"/>
    <property type="match status" value="1"/>
</dbReference>
<organism evidence="9 10">
    <name type="scientific">Rapidithrix thailandica</name>
    <dbReference type="NCBI Taxonomy" id="413964"/>
    <lineage>
        <taxon>Bacteria</taxon>
        <taxon>Pseudomonadati</taxon>
        <taxon>Bacteroidota</taxon>
        <taxon>Cytophagia</taxon>
        <taxon>Cytophagales</taxon>
        <taxon>Flammeovirgaceae</taxon>
        <taxon>Rapidithrix</taxon>
    </lineage>
</organism>
<dbReference type="InterPro" id="IPR039426">
    <property type="entry name" value="TonB-dep_rcpt-like"/>
</dbReference>
<dbReference type="Gene3D" id="2.60.40.1120">
    <property type="entry name" value="Carboxypeptidase-like, regulatory domain"/>
    <property type="match status" value="1"/>
</dbReference>
<dbReference type="EMBL" id="JBDKWZ010000005">
    <property type="protein sequence ID" value="MEN7548517.1"/>
    <property type="molecule type" value="Genomic_DNA"/>
</dbReference>
<evidence type="ECO:0000256" key="1">
    <source>
        <dbReference type="ARBA" id="ARBA00004571"/>
    </source>
</evidence>
<dbReference type="Pfam" id="PF07715">
    <property type="entry name" value="Plug"/>
    <property type="match status" value="1"/>
</dbReference>
<proteinExistence type="predicted"/>
<evidence type="ECO:0000313" key="10">
    <source>
        <dbReference type="Proteomes" id="UP001403385"/>
    </source>
</evidence>
<keyword evidence="5" id="KW-0732">Signal</keyword>
<dbReference type="AlphaFoldDB" id="A0AAW9RUD9"/>
<evidence type="ECO:0000256" key="7">
    <source>
        <dbReference type="ARBA" id="ARBA00023237"/>
    </source>
</evidence>
<dbReference type="InterPro" id="IPR008969">
    <property type="entry name" value="CarboxyPept-like_regulatory"/>
</dbReference>
<name>A0AAW9RUD9_9BACT</name>
<comment type="caution">
    <text evidence="9">The sequence shown here is derived from an EMBL/GenBank/DDBJ whole genome shotgun (WGS) entry which is preliminary data.</text>
</comment>
<evidence type="ECO:0000259" key="8">
    <source>
        <dbReference type="Pfam" id="PF07715"/>
    </source>
</evidence>
<sequence>MSKSGPILILLLLTTTKIILAQEFSISGKISNEQQEPVYFAAIQLQGSNNIFTYSEKDGSFSIQSPKGKVTLHITSLGFKPLERTLQVDKDLEGLEFLLQEESLELDEIVVNAKPIESDEGTSVYKIENQAVKQIQAMSLGDILSLLPGNTISPPNMDKPQQAQLRTAVGSSANSFGTAIIVDGVALSNDANMQAKTPASDFSGGTAVVAGGTDLRSISASGIESVEVLSGVASPKYGNLSSGAIIVKSKVGKSPLFLSTNITPTTYQASLSKGIQLAKQLGILNSDFSYTYSTGSPVEKKTYYHNVNLGWRWRVRLSKPLDWHHTTSFQLYLADDGQRHEPDETYKNEADVKSQNYLLTLNGSVKALGRLRYTLSGNVLNQRSYFESIQTNGPLPMVEALEPGTYFSGFTPATYLQIKDIRGRPVNLNARLEAKQHWGHLRYQLAFTSGFQFVYDKNTGKGRVSSGEVSRVHNSIGSRSARFHQVPASKTSSLYHETALTREGSHATQQLRVGARYDYMLERYHLVSPRLSFSSYHFEKIRFRAAWGISYKAPAMLQLYPGPSYLDYSNMIFFANNPKERLAIVTTYIHRPVNDHLQPSRVNMKEVGIDWSSKGLSVKMTYYHKQLLHGIYHTPELLVLKKQNYRVTARPENQPPKVAPIEGDIDYLLRKVNILKNNYKANTHGVELVLRPRKITATNTEFDLRLSYTQTTEYDNGYRLHISNYTVGDAKARYGVYENPVSTTHLSRGTLTSIQHIPRLRLIFTLATELNFVNYTEKQNGSLFPYAYYDSKGNYHEISEAERGSSSYADLQLPKGTYTIYSKPPFYPNFHLQIRKETQSGHSFSFYANNAFWYNPTYQLNGNRHRLNDSLALGFSMSFQIK</sequence>
<dbReference type="GO" id="GO:0044718">
    <property type="term" value="P:siderophore transmembrane transport"/>
    <property type="evidence" value="ECO:0007669"/>
    <property type="project" value="TreeGrafter"/>
</dbReference>
<gene>
    <name evidence="9" type="ORF">AAG747_11390</name>
</gene>
<comment type="subcellular location">
    <subcellularLocation>
        <location evidence="1">Cell outer membrane</location>
        <topology evidence="1">Multi-pass membrane protein</topology>
    </subcellularLocation>
</comment>
<dbReference type="PANTHER" id="PTHR30069">
    <property type="entry name" value="TONB-DEPENDENT OUTER MEMBRANE RECEPTOR"/>
    <property type="match status" value="1"/>
</dbReference>
<keyword evidence="9" id="KW-0675">Receptor</keyword>
<evidence type="ECO:0000256" key="6">
    <source>
        <dbReference type="ARBA" id="ARBA00023136"/>
    </source>
</evidence>
<dbReference type="RefSeq" id="WP_346821295.1">
    <property type="nucleotide sequence ID" value="NZ_JBDKWZ010000005.1"/>
</dbReference>
<dbReference type="SUPFAM" id="SSF49464">
    <property type="entry name" value="Carboxypeptidase regulatory domain-like"/>
    <property type="match status" value="1"/>
</dbReference>
<dbReference type="GO" id="GO:0009279">
    <property type="term" value="C:cell outer membrane"/>
    <property type="evidence" value="ECO:0007669"/>
    <property type="project" value="UniProtKB-SubCell"/>
</dbReference>
<dbReference type="Gene3D" id="2.40.170.20">
    <property type="entry name" value="TonB-dependent receptor, beta-barrel domain"/>
    <property type="match status" value="1"/>
</dbReference>
<keyword evidence="7" id="KW-0998">Cell outer membrane</keyword>
<dbReference type="PANTHER" id="PTHR30069:SF29">
    <property type="entry name" value="HEMOGLOBIN AND HEMOGLOBIN-HAPTOGLOBIN-BINDING PROTEIN 1-RELATED"/>
    <property type="match status" value="1"/>
</dbReference>
<dbReference type="GO" id="GO:0015344">
    <property type="term" value="F:siderophore uptake transmembrane transporter activity"/>
    <property type="evidence" value="ECO:0007669"/>
    <property type="project" value="TreeGrafter"/>
</dbReference>
<keyword evidence="3" id="KW-1134">Transmembrane beta strand</keyword>
<keyword evidence="2" id="KW-0813">Transport</keyword>
<keyword evidence="4" id="KW-0812">Transmembrane</keyword>
<dbReference type="InterPro" id="IPR012910">
    <property type="entry name" value="Plug_dom"/>
</dbReference>
<dbReference type="InterPro" id="IPR037066">
    <property type="entry name" value="Plug_dom_sf"/>
</dbReference>